<reference evidence="1 2" key="1">
    <citation type="journal article" date="2007" name="Archaea">
        <title>The genome of Hyperthermus butylicus: a sulfur-reducing, peptide fermenting, neutrophilic Crenarchaeote growing up to 108 degrees C.</title>
        <authorList>
            <person name="Brugger K."/>
            <person name="Chen L."/>
            <person name="Stark M."/>
            <person name="Zibat A."/>
            <person name="Redder P."/>
            <person name="Ruepp A."/>
            <person name="Awayez M."/>
            <person name="She Q."/>
            <person name="Garrett R.A."/>
            <person name="Klenk H.P."/>
        </authorList>
    </citation>
    <scope>NUCLEOTIDE SEQUENCE [LARGE SCALE GENOMIC DNA]</scope>
    <source>
        <strain evidence="2">DSM 5456 / JCM 9403 / PLM1-5</strain>
    </source>
</reference>
<evidence type="ECO:0000313" key="2">
    <source>
        <dbReference type="Proteomes" id="UP000002593"/>
    </source>
</evidence>
<keyword evidence="2" id="KW-1185">Reference proteome</keyword>
<proteinExistence type="predicted"/>
<dbReference type="AlphaFoldDB" id="A2BJQ3"/>
<dbReference type="EMBL" id="CP000493">
    <property type="protein sequence ID" value="ABM80214.1"/>
    <property type="molecule type" value="Genomic_DNA"/>
</dbReference>
<dbReference type="Proteomes" id="UP000002593">
    <property type="component" value="Chromosome"/>
</dbReference>
<accession>A2BJQ3</accession>
<dbReference type="KEGG" id="hbu:Hbut_0342"/>
<dbReference type="STRING" id="415426.Hbut_0342"/>
<name>A2BJQ3_HYPBU</name>
<sequence length="166" mass="18175">MVYDVDRVYDGVCYYYRVVPVVTFIPLYMQYVMVINDVYPLGMPLDEPPPESFNDLLWSPYAVEVLSNYYTSANVGQILYEDVTVGGTVWGEVAGVGTNPLKTYVDVVLNGVFGAVGEVGTLTSIFYTIISNSISHAEFNAGFAAIGVDIVVETTASTYNLALYSL</sequence>
<evidence type="ECO:0000313" key="1">
    <source>
        <dbReference type="EMBL" id="ABM80214.1"/>
    </source>
</evidence>
<organism evidence="1 2">
    <name type="scientific">Hyperthermus butylicus (strain DSM 5456 / JCM 9403 / PLM1-5)</name>
    <dbReference type="NCBI Taxonomy" id="415426"/>
    <lineage>
        <taxon>Archaea</taxon>
        <taxon>Thermoproteota</taxon>
        <taxon>Thermoprotei</taxon>
        <taxon>Desulfurococcales</taxon>
        <taxon>Pyrodictiaceae</taxon>
        <taxon>Hyperthermus</taxon>
    </lineage>
</organism>
<dbReference type="HOGENOM" id="CLU_1598997_0_0_2"/>
<gene>
    <name evidence="1" type="ordered locus">Hbut_0342</name>
</gene>
<dbReference type="EnsemblBacteria" id="ABM80214">
    <property type="protein sequence ID" value="ABM80214"/>
    <property type="gene ID" value="Hbut_0342"/>
</dbReference>
<protein>
    <submittedName>
        <fullName evidence="1">Uncharacterized protein</fullName>
    </submittedName>
</protein>